<dbReference type="EMBL" id="BAABHM010000035">
    <property type="protein sequence ID" value="GAA4721445.1"/>
    <property type="molecule type" value="Genomic_DNA"/>
</dbReference>
<evidence type="ECO:0000256" key="1">
    <source>
        <dbReference type="ARBA" id="ARBA00004370"/>
    </source>
</evidence>
<proteinExistence type="inferred from homology"/>
<dbReference type="PANTHER" id="PTHR23427">
    <property type="entry name" value="SURFEIT LOCUS PROTEIN"/>
    <property type="match status" value="1"/>
</dbReference>
<feature type="region of interest" description="Disordered" evidence="7">
    <location>
        <begin position="1"/>
        <end position="20"/>
    </location>
</feature>
<feature type="transmembrane region" description="Helical" evidence="6">
    <location>
        <begin position="253"/>
        <end position="273"/>
    </location>
</feature>
<evidence type="ECO:0000256" key="7">
    <source>
        <dbReference type="SAM" id="MobiDB-lite"/>
    </source>
</evidence>
<dbReference type="RefSeq" id="WP_253869077.1">
    <property type="nucleotide sequence ID" value="NZ_BAABHM010000035.1"/>
</dbReference>
<comment type="subcellular location">
    <subcellularLocation>
        <location evidence="6">Cell membrane</location>
        <topology evidence="6">Multi-pass membrane protein</topology>
    </subcellularLocation>
    <subcellularLocation>
        <location evidence="1">Membrane</location>
    </subcellularLocation>
</comment>
<keyword evidence="5 6" id="KW-0472">Membrane</keyword>
<accession>A0ABP8Y6X1</accession>
<dbReference type="PANTHER" id="PTHR23427:SF2">
    <property type="entry name" value="SURFEIT LOCUS PROTEIN 1"/>
    <property type="match status" value="1"/>
</dbReference>
<name>A0ABP8Y6X1_9MICO</name>
<keyword evidence="9" id="KW-1185">Reference proteome</keyword>
<keyword evidence="6" id="KW-1003">Cell membrane</keyword>
<dbReference type="Pfam" id="PF02104">
    <property type="entry name" value="SURF1"/>
    <property type="match status" value="1"/>
</dbReference>
<evidence type="ECO:0000256" key="6">
    <source>
        <dbReference type="RuleBase" id="RU363076"/>
    </source>
</evidence>
<evidence type="ECO:0000313" key="8">
    <source>
        <dbReference type="EMBL" id="GAA4721445.1"/>
    </source>
</evidence>
<evidence type="ECO:0000256" key="3">
    <source>
        <dbReference type="ARBA" id="ARBA00022692"/>
    </source>
</evidence>
<comment type="similarity">
    <text evidence="2 6">Belongs to the SURF1 family.</text>
</comment>
<dbReference type="InterPro" id="IPR045214">
    <property type="entry name" value="Surf1/Surf4"/>
</dbReference>
<dbReference type="InterPro" id="IPR002994">
    <property type="entry name" value="Surf1/Shy1"/>
</dbReference>
<feature type="transmembrane region" description="Helical" evidence="6">
    <location>
        <begin position="35"/>
        <end position="54"/>
    </location>
</feature>
<reference evidence="9" key="1">
    <citation type="journal article" date="2019" name="Int. J. Syst. Evol. Microbiol.">
        <title>The Global Catalogue of Microorganisms (GCM) 10K type strain sequencing project: providing services to taxonomists for standard genome sequencing and annotation.</title>
        <authorList>
            <consortium name="The Broad Institute Genomics Platform"/>
            <consortium name="The Broad Institute Genome Sequencing Center for Infectious Disease"/>
            <person name="Wu L."/>
            <person name="Ma J."/>
        </authorList>
    </citation>
    <scope>NUCLEOTIDE SEQUENCE [LARGE SCALE GENOMIC DNA]</scope>
    <source>
        <strain evidence="9">JCM 17975</strain>
    </source>
</reference>
<evidence type="ECO:0000256" key="4">
    <source>
        <dbReference type="ARBA" id="ARBA00022989"/>
    </source>
</evidence>
<feature type="compositionally biased region" description="Polar residues" evidence="7">
    <location>
        <begin position="1"/>
        <end position="13"/>
    </location>
</feature>
<evidence type="ECO:0000256" key="5">
    <source>
        <dbReference type="ARBA" id="ARBA00023136"/>
    </source>
</evidence>
<keyword evidence="3 6" id="KW-0812">Transmembrane</keyword>
<protein>
    <recommendedName>
        <fullName evidence="6">SURF1-like protein</fullName>
    </recommendedName>
</protein>
<dbReference type="Proteomes" id="UP001500843">
    <property type="component" value="Unassembled WGS sequence"/>
</dbReference>
<evidence type="ECO:0000313" key="9">
    <source>
        <dbReference type="Proteomes" id="UP001500843"/>
    </source>
</evidence>
<comment type="caution">
    <text evidence="8">The sequence shown here is derived from an EMBL/GenBank/DDBJ whole genome shotgun (WGS) entry which is preliminary data.</text>
</comment>
<keyword evidence="4 6" id="KW-1133">Transmembrane helix</keyword>
<dbReference type="CDD" id="cd06662">
    <property type="entry name" value="SURF1"/>
    <property type="match status" value="1"/>
</dbReference>
<feature type="region of interest" description="Disordered" evidence="7">
    <location>
        <begin position="280"/>
        <end position="300"/>
    </location>
</feature>
<evidence type="ECO:0000256" key="2">
    <source>
        <dbReference type="ARBA" id="ARBA00007165"/>
    </source>
</evidence>
<sequence>MPVSAPSTSTQTAPDADARPERRTFLQVARQPRMIGLLLVFVLAAFVCGRLGAWQLDRAYERADLAAQQEIAEAAAAGPSWLGDVLAPQESFPGELVGREVRVAGEFEPTGSLLVPGRVLEGHTGYLVLAPFRVSDDGAGGESWADLSGAPVLAVVQGWVEKPADAEALTLPKGEVTVTGWLQAGEATSGSAAVVDGQTEQIALSALVNEWGGPIYTGYLVATEGPGSPESGGVAALPRPTIDGGSGANLQNIFYALQWWLFGGFAVLLWIRLVRDEMAGGRRGGEPTDADTGIAGLPSV</sequence>
<dbReference type="PROSITE" id="PS50895">
    <property type="entry name" value="SURF1"/>
    <property type="match status" value="1"/>
</dbReference>
<organism evidence="8 9">
    <name type="scientific">Promicromonospora umidemergens</name>
    <dbReference type="NCBI Taxonomy" id="629679"/>
    <lineage>
        <taxon>Bacteria</taxon>
        <taxon>Bacillati</taxon>
        <taxon>Actinomycetota</taxon>
        <taxon>Actinomycetes</taxon>
        <taxon>Micrococcales</taxon>
        <taxon>Promicromonosporaceae</taxon>
        <taxon>Promicromonospora</taxon>
    </lineage>
</organism>
<gene>
    <name evidence="8" type="ORF">GCM10023198_52120</name>
</gene>